<organism evidence="4 5">
    <name type="scientific">Artemia franciscana</name>
    <name type="common">Brine shrimp</name>
    <name type="synonym">Artemia sanfranciscana</name>
    <dbReference type="NCBI Taxonomy" id="6661"/>
    <lineage>
        <taxon>Eukaryota</taxon>
        <taxon>Metazoa</taxon>
        <taxon>Ecdysozoa</taxon>
        <taxon>Arthropoda</taxon>
        <taxon>Crustacea</taxon>
        <taxon>Branchiopoda</taxon>
        <taxon>Anostraca</taxon>
        <taxon>Artemiidae</taxon>
        <taxon>Artemia</taxon>
    </lineage>
</organism>
<evidence type="ECO:0000313" key="5">
    <source>
        <dbReference type="Proteomes" id="UP001187531"/>
    </source>
</evidence>
<dbReference type="Pfam" id="PF15950">
    <property type="entry name" value="DUF4758"/>
    <property type="match status" value="1"/>
</dbReference>
<protein>
    <recommendedName>
        <fullName evidence="3">DUF4758 domain-containing protein</fullName>
    </recommendedName>
</protein>
<evidence type="ECO:0000313" key="4">
    <source>
        <dbReference type="EMBL" id="KAK2712590.1"/>
    </source>
</evidence>
<feature type="region of interest" description="Disordered" evidence="1">
    <location>
        <begin position="425"/>
        <end position="445"/>
    </location>
</feature>
<dbReference type="EMBL" id="JAVRJZ010000015">
    <property type="protein sequence ID" value="KAK2712590.1"/>
    <property type="molecule type" value="Genomic_DNA"/>
</dbReference>
<dbReference type="InterPro" id="IPR031866">
    <property type="entry name" value="DUF4758"/>
</dbReference>
<evidence type="ECO:0000259" key="3">
    <source>
        <dbReference type="Pfam" id="PF15950"/>
    </source>
</evidence>
<keyword evidence="5" id="KW-1185">Reference proteome</keyword>
<feature type="region of interest" description="Disordered" evidence="1">
    <location>
        <begin position="338"/>
        <end position="363"/>
    </location>
</feature>
<feature type="domain" description="DUF4758" evidence="3">
    <location>
        <begin position="107"/>
        <end position="204"/>
    </location>
</feature>
<feature type="region of interest" description="Disordered" evidence="1">
    <location>
        <begin position="274"/>
        <end position="297"/>
    </location>
</feature>
<evidence type="ECO:0000256" key="1">
    <source>
        <dbReference type="SAM" id="MobiDB-lite"/>
    </source>
</evidence>
<keyword evidence="2" id="KW-0732">Signal</keyword>
<feature type="region of interest" description="Disordered" evidence="1">
    <location>
        <begin position="532"/>
        <end position="554"/>
    </location>
</feature>
<name>A0AA88L8Y7_ARTSF</name>
<proteinExistence type="predicted"/>
<reference evidence="4" key="1">
    <citation type="submission" date="2023-07" db="EMBL/GenBank/DDBJ databases">
        <title>Chromosome-level genome assembly of Artemia franciscana.</title>
        <authorList>
            <person name="Jo E."/>
        </authorList>
    </citation>
    <scope>NUCLEOTIDE SEQUENCE</scope>
    <source>
        <tissue evidence="4">Whole body</tissue>
    </source>
</reference>
<dbReference type="PANTHER" id="PTHR39072">
    <property type="entry name" value="RE48511P"/>
    <property type="match status" value="1"/>
</dbReference>
<feature type="compositionally biased region" description="Basic residues" evidence="1">
    <location>
        <begin position="73"/>
        <end position="84"/>
    </location>
</feature>
<comment type="caution">
    <text evidence="4">The sequence shown here is derived from an EMBL/GenBank/DDBJ whole genome shotgun (WGS) entry which is preliminary data.</text>
</comment>
<feature type="signal peptide" evidence="2">
    <location>
        <begin position="1"/>
        <end position="17"/>
    </location>
</feature>
<feature type="compositionally biased region" description="Basic and acidic residues" evidence="1">
    <location>
        <begin position="685"/>
        <end position="698"/>
    </location>
</feature>
<gene>
    <name evidence="4" type="ORF">QYM36_011320</name>
</gene>
<evidence type="ECO:0000256" key="2">
    <source>
        <dbReference type="SAM" id="SignalP"/>
    </source>
</evidence>
<accession>A0AA88L8Y7</accession>
<dbReference type="Proteomes" id="UP001187531">
    <property type="component" value="Unassembled WGS sequence"/>
</dbReference>
<dbReference type="PANTHER" id="PTHR39072:SF3">
    <property type="entry name" value="RE48511P"/>
    <property type="match status" value="1"/>
</dbReference>
<dbReference type="AlphaFoldDB" id="A0AA88L8Y7"/>
<feature type="region of interest" description="Disordered" evidence="1">
    <location>
        <begin position="52"/>
        <end position="85"/>
    </location>
</feature>
<sequence>MNGWIFLLLSSVFSALAEDVSSIDSSLAMPTRTVYGFSDFTTTVSNTVMVFKPQNKPTEKHPKKSSSSGSQKKSSKNPVKKKLHNSYSIEASTDANILIEGSMTSTEAQFDVADHAIESGRSNDGVAYAKLSVYKLKDVLQPLSMNVEQSEESKTNSYNPELKLGLVSKYGGTVIKHGVTTVHETSVIGTYIDGKYAQLKSSTSTIFMAVSSDLVGGKKGSVQVVAGDDDNNRIKPSLIHAAIAVTSTPQINKSSLDNDENLPLEALFEITKPESTTRKSFKSSPKVETTSQKHLERKSAQETFLQRLQRHRQNQLLDEDADAAETIAQKTIVKPSFRRSSFRSTTIAPTNPEPLDQSDKPRYTRRAGYIVSKKRNLNVENNINKTPALGRIVAIRKLQNNGERWRYRPSPKPFVNIQGKNRYQQVREERTTEPTTTTSESYYDEDFDESYDNYSKQDFYSSLEKEDLYDEPAAVEQINSEPPLEPTIITLHVQTVTPSAYSDIYLELVTLKSPQVMKIGNIKSTRYLTVTKTSTRHSPRPLTPEPEIEVPDYDEPIQPEEPFPEDNEYQYQQEVDETKGGDVEVPQIEPVNREEEVQELEEVNEDIEDSHFVPELMMSTITETFSSVELMTKTSIVPFTRGRLSTDMTLTQSYYITRLITAVKTVPSEFLQTDLLDSLPETSDDNSRLDNSDLNFKDDYDENIPNQKRVLRQPYSTLSDLSEIDNDFDPTDFERFEILPSIIDTSALLVEPTPPLEEVTSAVSEIYKTIDATPIASEPSSLTAEQMQQFAMMRYVNQYAALNPYMNPGFGFGMPPVNPLFPQASQKPVFETSDVFKTDLVPIWNGVSTIYSSLTRKIGETTITKYENIPSTSVTNPFLQYTVMSSPVTVETMTTSTDYRTYRIIFRAQATMTTVTSTTVFPTVVTSYVTSSIPLQPTMFPNMFPGMGGLTFPGFLG</sequence>
<feature type="chain" id="PRO_5041699549" description="DUF4758 domain-containing protein" evidence="2">
    <location>
        <begin position="18"/>
        <end position="957"/>
    </location>
</feature>
<feature type="region of interest" description="Disordered" evidence="1">
    <location>
        <begin position="679"/>
        <end position="700"/>
    </location>
</feature>